<proteinExistence type="predicted"/>
<name>A0A0K6ITT4_9GAMM</name>
<evidence type="ECO:0000256" key="6">
    <source>
        <dbReference type="ARBA" id="ARBA00023049"/>
    </source>
</evidence>
<dbReference type="InterPro" id="IPR050570">
    <property type="entry name" value="Cell_wall_metabolism_enzyme"/>
</dbReference>
<gene>
    <name evidence="8" type="ORF">Ga0061065_12139</name>
</gene>
<dbReference type="Pfam" id="PF01551">
    <property type="entry name" value="Peptidase_M23"/>
    <property type="match status" value="1"/>
</dbReference>
<evidence type="ECO:0000259" key="7">
    <source>
        <dbReference type="Pfam" id="PF01551"/>
    </source>
</evidence>
<comment type="cofactor">
    <cofactor evidence="1">
        <name>Zn(2+)</name>
        <dbReference type="ChEBI" id="CHEBI:29105"/>
    </cofactor>
</comment>
<evidence type="ECO:0000256" key="4">
    <source>
        <dbReference type="ARBA" id="ARBA00022801"/>
    </source>
</evidence>
<keyword evidence="6" id="KW-0482">Metalloprotease</keyword>
<dbReference type="AlphaFoldDB" id="A0A0K6ITT4"/>
<dbReference type="Proteomes" id="UP000182769">
    <property type="component" value="Unassembled WGS sequence"/>
</dbReference>
<dbReference type="STRING" id="1137284.GCA_001418205_03763"/>
<dbReference type="OrthoDB" id="9805070at2"/>
<accession>A0A0K6ITT4</accession>
<dbReference type="InterPro" id="IPR011055">
    <property type="entry name" value="Dup_hybrid_motif"/>
</dbReference>
<dbReference type="RefSeq" id="WP_055464744.1">
    <property type="nucleotide sequence ID" value="NZ_CYHG01000021.1"/>
</dbReference>
<evidence type="ECO:0000256" key="2">
    <source>
        <dbReference type="ARBA" id="ARBA00022670"/>
    </source>
</evidence>
<reference evidence="9" key="1">
    <citation type="submission" date="2015-08" db="EMBL/GenBank/DDBJ databases">
        <authorList>
            <person name="Varghese N."/>
        </authorList>
    </citation>
    <scope>NUCLEOTIDE SEQUENCE [LARGE SCALE GENOMIC DNA]</scope>
    <source>
        <strain evidence="9">JCM 18476</strain>
    </source>
</reference>
<organism evidence="8 9">
    <name type="scientific">Marinomonas fungiae</name>
    <dbReference type="NCBI Taxonomy" id="1137284"/>
    <lineage>
        <taxon>Bacteria</taxon>
        <taxon>Pseudomonadati</taxon>
        <taxon>Pseudomonadota</taxon>
        <taxon>Gammaproteobacteria</taxon>
        <taxon>Oceanospirillales</taxon>
        <taxon>Oceanospirillaceae</taxon>
        <taxon>Marinomonas</taxon>
    </lineage>
</organism>
<evidence type="ECO:0000313" key="9">
    <source>
        <dbReference type="Proteomes" id="UP000182769"/>
    </source>
</evidence>
<keyword evidence="4 8" id="KW-0378">Hydrolase</keyword>
<dbReference type="PANTHER" id="PTHR21666:SF288">
    <property type="entry name" value="CELL DIVISION PROTEIN YTFB"/>
    <property type="match status" value="1"/>
</dbReference>
<evidence type="ECO:0000313" key="8">
    <source>
        <dbReference type="EMBL" id="CUB06732.1"/>
    </source>
</evidence>
<evidence type="ECO:0000256" key="5">
    <source>
        <dbReference type="ARBA" id="ARBA00022833"/>
    </source>
</evidence>
<dbReference type="SUPFAM" id="SSF51261">
    <property type="entry name" value="Duplicated hybrid motif"/>
    <property type="match status" value="1"/>
</dbReference>
<sequence>MSTATKVLTRLNSRPLALWKGFGVALIGYFALQVWIDWQVTDQASAPPQWEALAGPGVAVEETQPAPISHERLSERDATSEVVLAAKAGDTLDGLLKRLGLDSKMRSAVVQALTAEFDPQALQPGHEVVIRFEDNQKTPQQLLLKIDAGVKILLSFGDPLTVSRLTPAITSQERAVRFKLDRSVYASLKAANIPTRFAQDLSLMLAPLIQFDRAFKGGEKFEILWHEYPLAEGREAKPPNLRYVRIEMGDRTIEATRSNGTDSHSRIYKNGELVRTLVTPVDDGQISSIFGPRKHPVYGNVRMHTGVDYSALRGARVTASAPGEILYMGRRRGYGRVIEIQHEKGVVTRYAHLESFAAGLERDSRVAAGDEIGSVGASGIATGPNLHFEVLSNGRPLDPLFGPRTVLSKAISSVDGEHRDLFNMRDAFDRVLFDLKRSENG</sequence>
<dbReference type="GO" id="GO:0006508">
    <property type="term" value="P:proteolysis"/>
    <property type="evidence" value="ECO:0007669"/>
    <property type="project" value="UniProtKB-KW"/>
</dbReference>
<keyword evidence="9" id="KW-1185">Reference proteome</keyword>
<evidence type="ECO:0000256" key="1">
    <source>
        <dbReference type="ARBA" id="ARBA00001947"/>
    </source>
</evidence>
<dbReference type="GO" id="GO:0046872">
    <property type="term" value="F:metal ion binding"/>
    <property type="evidence" value="ECO:0007669"/>
    <property type="project" value="UniProtKB-KW"/>
</dbReference>
<keyword evidence="5" id="KW-0862">Zinc</keyword>
<dbReference type="GO" id="GO:0004222">
    <property type="term" value="F:metalloendopeptidase activity"/>
    <property type="evidence" value="ECO:0007669"/>
    <property type="project" value="TreeGrafter"/>
</dbReference>
<dbReference type="EMBL" id="CYHG01000021">
    <property type="protein sequence ID" value="CUB06732.1"/>
    <property type="molecule type" value="Genomic_DNA"/>
</dbReference>
<dbReference type="CDD" id="cd12797">
    <property type="entry name" value="M23_peptidase"/>
    <property type="match status" value="1"/>
</dbReference>
<keyword evidence="3" id="KW-0479">Metal-binding</keyword>
<dbReference type="InterPro" id="IPR016047">
    <property type="entry name" value="M23ase_b-sheet_dom"/>
</dbReference>
<dbReference type="PANTHER" id="PTHR21666">
    <property type="entry name" value="PEPTIDASE-RELATED"/>
    <property type="match status" value="1"/>
</dbReference>
<protein>
    <submittedName>
        <fullName evidence="8">Murein DD-endopeptidase MepM and murein hydrolase activator NlpD, contain LysM domain</fullName>
    </submittedName>
</protein>
<evidence type="ECO:0000256" key="3">
    <source>
        <dbReference type="ARBA" id="ARBA00022723"/>
    </source>
</evidence>
<feature type="domain" description="M23ase beta-sheet core" evidence="7">
    <location>
        <begin position="302"/>
        <end position="399"/>
    </location>
</feature>
<dbReference type="Gene3D" id="3.10.450.350">
    <property type="match status" value="2"/>
</dbReference>
<keyword evidence="2" id="KW-0645">Protease</keyword>
<dbReference type="Gene3D" id="2.70.70.10">
    <property type="entry name" value="Glucose Permease (Domain IIA)"/>
    <property type="match status" value="1"/>
</dbReference>